<organism evidence="3 4">
    <name type="scientific">Thalassobacillus hwangdonensis</name>
    <dbReference type="NCBI Taxonomy" id="546108"/>
    <lineage>
        <taxon>Bacteria</taxon>
        <taxon>Bacillati</taxon>
        <taxon>Bacillota</taxon>
        <taxon>Bacilli</taxon>
        <taxon>Bacillales</taxon>
        <taxon>Bacillaceae</taxon>
        <taxon>Thalassobacillus</taxon>
    </lineage>
</organism>
<keyword evidence="1" id="KW-0547">Nucleotide-binding</keyword>
<evidence type="ECO:0000313" key="4">
    <source>
        <dbReference type="Proteomes" id="UP001596990"/>
    </source>
</evidence>
<dbReference type="InterPro" id="IPR026838">
    <property type="entry name" value="YheC/D"/>
</dbReference>
<dbReference type="Proteomes" id="UP001596990">
    <property type="component" value="Unassembled WGS sequence"/>
</dbReference>
<comment type="caution">
    <text evidence="3">The sequence shown here is derived from an EMBL/GenBank/DDBJ whole genome shotgun (WGS) entry which is preliminary data.</text>
</comment>
<gene>
    <name evidence="3" type="ORF">ACFQ2J_00865</name>
</gene>
<dbReference type="Pfam" id="PF14398">
    <property type="entry name" value="ATPgrasp_YheCD"/>
    <property type="match status" value="1"/>
</dbReference>
<name>A0ABW3KXY4_9BACI</name>
<proteinExistence type="predicted"/>
<keyword evidence="1" id="KW-0067">ATP-binding</keyword>
<accession>A0ABW3KXY4</accession>
<dbReference type="EMBL" id="JBHTKL010000001">
    <property type="protein sequence ID" value="MFD1017733.1"/>
    <property type="molecule type" value="Genomic_DNA"/>
</dbReference>
<dbReference type="InterPro" id="IPR011761">
    <property type="entry name" value="ATP-grasp"/>
</dbReference>
<dbReference type="PROSITE" id="PS50975">
    <property type="entry name" value="ATP_GRASP"/>
    <property type="match status" value="1"/>
</dbReference>
<keyword evidence="4" id="KW-1185">Reference proteome</keyword>
<evidence type="ECO:0000313" key="3">
    <source>
        <dbReference type="EMBL" id="MFD1017733.1"/>
    </source>
</evidence>
<reference evidence="4" key="1">
    <citation type="journal article" date="2019" name="Int. J. Syst. Evol. Microbiol.">
        <title>The Global Catalogue of Microorganisms (GCM) 10K type strain sequencing project: providing services to taxonomists for standard genome sequencing and annotation.</title>
        <authorList>
            <consortium name="The Broad Institute Genomics Platform"/>
            <consortium name="The Broad Institute Genome Sequencing Center for Infectious Disease"/>
            <person name="Wu L."/>
            <person name="Ma J."/>
        </authorList>
    </citation>
    <scope>NUCLEOTIDE SEQUENCE [LARGE SCALE GENOMIC DNA]</scope>
    <source>
        <strain evidence="4">CCUG 56607</strain>
    </source>
</reference>
<sequence>MQASVRFYQSPQKRIIVPKAFRKQFQFIDEVQFGEQVSEVQCMTHQQDDHSVLVTSGLQQALNLPPVHSLLFTGSETKLKLNIPFGILTAGFRSNSRLFDTRTPFYEKMSEVGASMGFQPIFFGCQHVNASPHRIDGYIFEQGLWRKTQQMVPEIVYNRITNRKTENHPKVNQALRYLKEKTQLFNPGFFNKWEVYKHLKENTVVSHLLPETIFTPSSSVITAMLDRNPVYLKPIHGSVGKGLLRLTKNKTEEVEVNEVNQRQVQTYPTMKEFYHTQFPEGSKGYILQPQIALMEQDDRKIDYRIHTNKNEKGIWKVTVTAARLGASGHPTTHLGHGAEAKTLDELFSATKAKQVETRLHTAALRVSDALDFNYDGQLAEIGMDFGLDQDQSIWLFEANAKPGYAIFHHPSLQQDLEKNFQHLFHYSTYLFHQKALKYSNV</sequence>
<feature type="domain" description="ATP-grasp" evidence="2">
    <location>
        <begin position="201"/>
        <end position="425"/>
    </location>
</feature>
<protein>
    <submittedName>
        <fullName evidence="3">YheC/YheD family protein</fullName>
    </submittedName>
</protein>
<evidence type="ECO:0000256" key="1">
    <source>
        <dbReference type="PROSITE-ProRule" id="PRU00409"/>
    </source>
</evidence>
<evidence type="ECO:0000259" key="2">
    <source>
        <dbReference type="PROSITE" id="PS50975"/>
    </source>
</evidence>
<dbReference type="SUPFAM" id="SSF56059">
    <property type="entry name" value="Glutathione synthetase ATP-binding domain-like"/>
    <property type="match status" value="1"/>
</dbReference>
<dbReference type="RefSeq" id="WP_386055701.1">
    <property type="nucleotide sequence ID" value="NZ_JBHTKL010000001.1"/>
</dbReference>